<dbReference type="SUPFAM" id="SSF47729">
    <property type="entry name" value="IHF-like DNA-binding proteins"/>
    <property type="match status" value="1"/>
</dbReference>
<dbReference type="SMART" id="SM00411">
    <property type="entry name" value="BHL"/>
    <property type="match status" value="1"/>
</dbReference>
<dbReference type="PANTHER" id="PTHR33175:SF3">
    <property type="entry name" value="DNA-BINDING PROTEIN HU-BETA"/>
    <property type="match status" value="1"/>
</dbReference>
<dbReference type="GO" id="GO:0003677">
    <property type="term" value="F:DNA binding"/>
    <property type="evidence" value="ECO:0007669"/>
    <property type="project" value="UniProtKB-KW"/>
</dbReference>
<dbReference type="InterPro" id="IPR010992">
    <property type="entry name" value="IHF-like_DNA-bd_dom_sf"/>
</dbReference>
<dbReference type="EMBL" id="PFBB01000011">
    <property type="protein sequence ID" value="PIR88691.1"/>
    <property type="molecule type" value="Genomic_DNA"/>
</dbReference>
<evidence type="ECO:0000256" key="1">
    <source>
        <dbReference type="ARBA" id="ARBA00023067"/>
    </source>
</evidence>
<evidence type="ECO:0000313" key="5">
    <source>
        <dbReference type="Proteomes" id="UP000229615"/>
    </source>
</evidence>
<evidence type="ECO:0000313" key="4">
    <source>
        <dbReference type="EMBL" id="PIR88691.1"/>
    </source>
</evidence>
<evidence type="ECO:0000256" key="2">
    <source>
        <dbReference type="ARBA" id="ARBA00023125"/>
    </source>
</evidence>
<comment type="similarity">
    <text evidence="3">Belongs to the bacterial histone-like protein family.</text>
</comment>
<dbReference type="PROSITE" id="PS00045">
    <property type="entry name" value="HISTONE_LIKE"/>
    <property type="match status" value="1"/>
</dbReference>
<dbReference type="InterPro" id="IPR000119">
    <property type="entry name" value="Hist_DNA-bd"/>
</dbReference>
<comment type="caution">
    <text evidence="4">The sequence shown here is derived from an EMBL/GenBank/DDBJ whole genome shotgun (WGS) entry which is preliminary data.</text>
</comment>
<evidence type="ECO:0000256" key="3">
    <source>
        <dbReference type="RuleBase" id="RU003939"/>
    </source>
</evidence>
<keyword evidence="2 4" id="KW-0238">DNA-binding</keyword>
<dbReference type="GO" id="GO:0030261">
    <property type="term" value="P:chromosome condensation"/>
    <property type="evidence" value="ECO:0007669"/>
    <property type="project" value="UniProtKB-KW"/>
</dbReference>
<accession>A0A2H0UQP6</accession>
<name>A0A2H0UQP6_9BACT</name>
<dbReference type="Gene3D" id="4.10.520.10">
    <property type="entry name" value="IHF-like DNA-binding proteins"/>
    <property type="match status" value="1"/>
</dbReference>
<dbReference type="CDD" id="cd13831">
    <property type="entry name" value="HU"/>
    <property type="match status" value="1"/>
</dbReference>
<dbReference type="GO" id="GO:0005829">
    <property type="term" value="C:cytosol"/>
    <property type="evidence" value="ECO:0007669"/>
    <property type="project" value="TreeGrafter"/>
</dbReference>
<dbReference type="PANTHER" id="PTHR33175">
    <property type="entry name" value="DNA-BINDING PROTEIN HU"/>
    <property type="match status" value="1"/>
</dbReference>
<gene>
    <name evidence="4" type="ORF">COU09_00950</name>
</gene>
<reference evidence="5" key="1">
    <citation type="submission" date="2017-09" db="EMBL/GenBank/DDBJ databases">
        <title>Depth-based differentiation of microbial function through sediment-hosted aquifers and enrichment of novel symbionts in the deep terrestrial subsurface.</title>
        <authorList>
            <person name="Probst A.J."/>
            <person name="Ladd B."/>
            <person name="Jarett J.K."/>
            <person name="Geller-Mcgrath D.E."/>
            <person name="Sieber C.M.K."/>
            <person name="Emerson J.B."/>
            <person name="Anantharaman K."/>
            <person name="Thomas B.C."/>
            <person name="Malmstrom R."/>
            <person name="Stieglmeier M."/>
            <person name="Klingl A."/>
            <person name="Woyke T."/>
            <person name="Ryan C.M."/>
            <person name="Banfield J.F."/>
        </authorList>
    </citation>
    <scope>NUCLEOTIDE SEQUENCE [LARGE SCALE GENOMIC DNA]</scope>
</reference>
<dbReference type="Proteomes" id="UP000229615">
    <property type="component" value="Unassembled WGS sequence"/>
</dbReference>
<dbReference type="PRINTS" id="PR01727">
    <property type="entry name" value="DNABINDINGHU"/>
</dbReference>
<keyword evidence="1" id="KW-0226">DNA condensation</keyword>
<dbReference type="GO" id="GO:0030527">
    <property type="term" value="F:structural constituent of chromatin"/>
    <property type="evidence" value="ECO:0007669"/>
    <property type="project" value="InterPro"/>
</dbReference>
<proteinExistence type="inferred from homology"/>
<sequence length="92" mass="9630">MNKAELIDAVMNGAGLDSKAQAERVVNAFTDAVKNELARGGDVAITGFGTFKTAKRAARQGINPKTGEKIQIAAATRPKFTAGKALKEAVNK</sequence>
<organism evidence="4 5">
    <name type="scientific">Candidatus Harrisonbacteria bacterium CG10_big_fil_rev_8_21_14_0_10_44_23</name>
    <dbReference type="NCBI Taxonomy" id="1974585"/>
    <lineage>
        <taxon>Bacteria</taxon>
        <taxon>Candidatus Harrisoniibacteriota</taxon>
    </lineage>
</organism>
<dbReference type="InterPro" id="IPR020816">
    <property type="entry name" value="Histone-like_DNA-bd_CS"/>
</dbReference>
<protein>
    <submittedName>
        <fullName evidence="4">DNA-binding protein HU</fullName>
    </submittedName>
</protein>
<dbReference type="AlphaFoldDB" id="A0A2H0UQP6"/>
<dbReference type="Pfam" id="PF00216">
    <property type="entry name" value="Bac_DNA_binding"/>
    <property type="match status" value="1"/>
</dbReference>